<keyword evidence="2" id="KW-1133">Transmembrane helix</keyword>
<evidence type="ECO:0000313" key="4">
    <source>
        <dbReference type="Proteomes" id="UP001163823"/>
    </source>
</evidence>
<keyword evidence="2" id="KW-0812">Transmembrane</keyword>
<accession>A0AAD7Q509</accession>
<dbReference type="Proteomes" id="UP001163823">
    <property type="component" value="Chromosome 3"/>
</dbReference>
<organism evidence="3 4">
    <name type="scientific">Quillaja saponaria</name>
    <name type="common">Soap bark tree</name>
    <dbReference type="NCBI Taxonomy" id="32244"/>
    <lineage>
        <taxon>Eukaryota</taxon>
        <taxon>Viridiplantae</taxon>
        <taxon>Streptophyta</taxon>
        <taxon>Embryophyta</taxon>
        <taxon>Tracheophyta</taxon>
        <taxon>Spermatophyta</taxon>
        <taxon>Magnoliopsida</taxon>
        <taxon>eudicotyledons</taxon>
        <taxon>Gunneridae</taxon>
        <taxon>Pentapetalae</taxon>
        <taxon>rosids</taxon>
        <taxon>fabids</taxon>
        <taxon>Fabales</taxon>
        <taxon>Quillajaceae</taxon>
        <taxon>Quillaja</taxon>
    </lineage>
</organism>
<evidence type="ECO:0000256" key="2">
    <source>
        <dbReference type="SAM" id="Phobius"/>
    </source>
</evidence>
<evidence type="ECO:0000256" key="1">
    <source>
        <dbReference type="SAM" id="MobiDB-lite"/>
    </source>
</evidence>
<reference evidence="3" key="1">
    <citation type="journal article" date="2023" name="Science">
        <title>Elucidation of the pathway for biosynthesis of saponin adjuvants from the soapbark tree.</title>
        <authorList>
            <person name="Reed J."/>
            <person name="Orme A."/>
            <person name="El-Demerdash A."/>
            <person name="Owen C."/>
            <person name="Martin L.B.B."/>
            <person name="Misra R.C."/>
            <person name="Kikuchi S."/>
            <person name="Rejzek M."/>
            <person name="Martin A.C."/>
            <person name="Harkess A."/>
            <person name="Leebens-Mack J."/>
            <person name="Louveau T."/>
            <person name="Stephenson M.J."/>
            <person name="Osbourn A."/>
        </authorList>
    </citation>
    <scope>NUCLEOTIDE SEQUENCE</scope>
    <source>
        <strain evidence="3">S10</strain>
    </source>
</reference>
<gene>
    <name evidence="3" type="ORF">O6P43_005009</name>
</gene>
<dbReference type="KEGG" id="qsa:O6P43_005009"/>
<dbReference type="PANTHER" id="PTHR36619:SF3">
    <property type="entry name" value="TRANSMEMBRANE PROTEIN"/>
    <property type="match status" value="1"/>
</dbReference>
<keyword evidence="4" id="KW-1185">Reference proteome</keyword>
<keyword evidence="2" id="KW-0472">Membrane</keyword>
<feature type="region of interest" description="Disordered" evidence="1">
    <location>
        <begin position="58"/>
        <end position="88"/>
    </location>
</feature>
<proteinExistence type="predicted"/>
<protein>
    <submittedName>
        <fullName evidence="3">Maintenance of mitochondrial morphology protein like</fullName>
    </submittedName>
</protein>
<feature type="transmembrane region" description="Helical" evidence="2">
    <location>
        <begin position="25"/>
        <end position="47"/>
    </location>
</feature>
<comment type="caution">
    <text evidence="3">The sequence shown here is derived from an EMBL/GenBank/DDBJ whole genome shotgun (WGS) entry which is preliminary data.</text>
</comment>
<name>A0AAD7Q509_QUISA</name>
<evidence type="ECO:0000313" key="3">
    <source>
        <dbReference type="EMBL" id="KAJ7975033.1"/>
    </source>
</evidence>
<dbReference type="AlphaFoldDB" id="A0AAD7Q509"/>
<sequence>RPPSSSLSHNIATLIFFKTNMPSLFLIKSLMILFLLLIPISIVTAAARSLNPNPTPNYVTFMKPKKSHGGQSRTGTGRDVENCLPKGYRRSSAPSRYVNYQPLGSTICSTPRIVTTP</sequence>
<dbReference type="EMBL" id="JARAOO010000003">
    <property type="protein sequence ID" value="KAJ7975033.1"/>
    <property type="molecule type" value="Genomic_DNA"/>
</dbReference>
<feature type="non-terminal residue" evidence="3">
    <location>
        <position position="1"/>
    </location>
</feature>
<dbReference type="PANTHER" id="PTHR36619">
    <property type="entry name" value="OS04G0208900 PROTEIN"/>
    <property type="match status" value="1"/>
</dbReference>